<keyword evidence="2" id="KW-1185">Reference proteome</keyword>
<dbReference type="RefSeq" id="XP_041154254.1">
    <property type="nucleotide sequence ID" value="XM_041304222.1"/>
</dbReference>
<dbReference type="EMBL" id="JABBWE010000087">
    <property type="protein sequence ID" value="KAG1786853.1"/>
    <property type="molecule type" value="Genomic_DNA"/>
</dbReference>
<feature type="non-terminal residue" evidence="1">
    <location>
        <position position="119"/>
    </location>
</feature>
<comment type="caution">
    <text evidence="1">The sequence shown here is derived from an EMBL/GenBank/DDBJ whole genome shotgun (WGS) entry which is preliminary data.</text>
</comment>
<evidence type="ECO:0000313" key="2">
    <source>
        <dbReference type="Proteomes" id="UP000719766"/>
    </source>
</evidence>
<protein>
    <submittedName>
        <fullName evidence="1">Uncharacterized protein</fullName>
    </submittedName>
</protein>
<dbReference type="Proteomes" id="UP000719766">
    <property type="component" value="Unassembled WGS sequence"/>
</dbReference>
<accession>A0A9P7AD36</accession>
<reference evidence="1" key="1">
    <citation type="journal article" date="2020" name="New Phytol.">
        <title>Comparative genomics reveals dynamic genome evolution in host specialist ectomycorrhizal fungi.</title>
        <authorList>
            <person name="Lofgren L.A."/>
            <person name="Nguyen N.H."/>
            <person name="Vilgalys R."/>
            <person name="Ruytinx J."/>
            <person name="Liao H.L."/>
            <person name="Branco S."/>
            <person name="Kuo A."/>
            <person name="LaButti K."/>
            <person name="Lipzen A."/>
            <person name="Andreopoulos W."/>
            <person name="Pangilinan J."/>
            <person name="Riley R."/>
            <person name="Hundley H."/>
            <person name="Na H."/>
            <person name="Barry K."/>
            <person name="Grigoriev I.V."/>
            <person name="Stajich J.E."/>
            <person name="Kennedy P.G."/>
        </authorList>
    </citation>
    <scope>NUCLEOTIDE SEQUENCE</scope>
    <source>
        <strain evidence="1">S12</strain>
    </source>
</reference>
<name>A0A9P7AD36_9AGAM</name>
<evidence type="ECO:0000313" key="1">
    <source>
        <dbReference type="EMBL" id="KAG1786853.1"/>
    </source>
</evidence>
<gene>
    <name evidence="1" type="ORF">HD556DRAFT_1412956</name>
</gene>
<proteinExistence type="predicted"/>
<dbReference type="GeneID" id="64597986"/>
<sequence>MLLRCSLYSLHLVVSSFTRLDILQHFSPYEPSPLFPQRSRSSPMAVVVCTMKYTRLYTSPSSIVQTVIGNMEIHAQKPDSLLSSPITHICPNRLAELHVGVGHPQARGAGTGARSEVRV</sequence>
<dbReference type="AlphaFoldDB" id="A0A9P7AD36"/>
<organism evidence="1 2">
    <name type="scientific">Suillus plorans</name>
    <dbReference type="NCBI Taxonomy" id="116603"/>
    <lineage>
        <taxon>Eukaryota</taxon>
        <taxon>Fungi</taxon>
        <taxon>Dikarya</taxon>
        <taxon>Basidiomycota</taxon>
        <taxon>Agaricomycotina</taxon>
        <taxon>Agaricomycetes</taxon>
        <taxon>Agaricomycetidae</taxon>
        <taxon>Boletales</taxon>
        <taxon>Suillineae</taxon>
        <taxon>Suillaceae</taxon>
        <taxon>Suillus</taxon>
    </lineage>
</organism>